<evidence type="ECO:0000256" key="3">
    <source>
        <dbReference type="SAM" id="Phobius"/>
    </source>
</evidence>
<dbReference type="InParanoid" id="A0A6P6YKP1"/>
<dbReference type="InterPro" id="IPR050975">
    <property type="entry name" value="Sleep_regulator"/>
</dbReference>
<dbReference type="InterPro" id="IPR031424">
    <property type="entry name" value="QVR-like"/>
</dbReference>
<dbReference type="PANTHER" id="PTHR33562:SF23">
    <property type="entry name" value="PROTEIN QUIVER"/>
    <property type="match status" value="1"/>
</dbReference>
<name>A0A6P6YKP1_DERPT</name>
<dbReference type="OrthoDB" id="6420171at2759"/>
<dbReference type="AlphaFoldDB" id="A0A6P6YKP1"/>
<dbReference type="PANTHER" id="PTHR33562">
    <property type="entry name" value="ATILLA, ISOFORM B-RELATED-RELATED"/>
    <property type="match status" value="1"/>
</dbReference>
<sequence>MNSIRQYYWFLIVTIFLVTIITLLSDNTVNAIQCWQCNSMTDKFCEDVPTDVNNLHDCYKKMYRECIDENDKLNYTFCRKQVQTIDEETRIIRSCGFIRSPVDCYWTKSPPTSTLVCQCDGDGCNHAFTINTGYSLFILPCIFAMVRFFFVPNLFHIIH</sequence>
<accession>A0A6P6YKP1</accession>
<feature type="transmembrane region" description="Helical" evidence="3">
    <location>
        <begin position="134"/>
        <end position="155"/>
    </location>
</feature>
<proteinExistence type="predicted"/>
<evidence type="ECO:0000256" key="2">
    <source>
        <dbReference type="ARBA" id="ARBA00023180"/>
    </source>
</evidence>
<keyword evidence="1" id="KW-0732">Signal</keyword>
<reference evidence="5" key="1">
    <citation type="submission" date="2025-08" db="UniProtKB">
        <authorList>
            <consortium name="RefSeq"/>
        </authorList>
    </citation>
    <scope>IDENTIFICATION</scope>
    <source>
        <strain evidence="5">Airmid</strain>
    </source>
</reference>
<evidence type="ECO:0000256" key="1">
    <source>
        <dbReference type="ARBA" id="ARBA00022729"/>
    </source>
</evidence>
<dbReference type="OMA" id="CQCFNDL"/>
<keyword evidence="2" id="KW-0325">Glycoprotein</keyword>
<gene>
    <name evidence="5" type="primary">LOC113799647</name>
</gene>
<protein>
    <submittedName>
        <fullName evidence="5">Uncharacterized protein LOC113799647</fullName>
    </submittedName>
</protein>
<keyword evidence="3" id="KW-1133">Transmembrane helix</keyword>
<keyword evidence="3" id="KW-0472">Membrane</keyword>
<organism evidence="4 5">
    <name type="scientific">Dermatophagoides pteronyssinus</name>
    <name type="common">European house dust mite</name>
    <dbReference type="NCBI Taxonomy" id="6956"/>
    <lineage>
        <taxon>Eukaryota</taxon>
        <taxon>Metazoa</taxon>
        <taxon>Ecdysozoa</taxon>
        <taxon>Arthropoda</taxon>
        <taxon>Chelicerata</taxon>
        <taxon>Arachnida</taxon>
        <taxon>Acari</taxon>
        <taxon>Acariformes</taxon>
        <taxon>Sarcoptiformes</taxon>
        <taxon>Astigmata</taxon>
        <taxon>Psoroptidia</taxon>
        <taxon>Analgoidea</taxon>
        <taxon>Pyroglyphidae</taxon>
        <taxon>Dermatophagoidinae</taxon>
        <taxon>Dermatophagoides</taxon>
    </lineage>
</organism>
<dbReference type="Pfam" id="PF17064">
    <property type="entry name" value="QVR"/>
    <property type="match status" value="1"/>
</dbReference>
<evidence type="ECO:0000313" key="5">
    <source>
        <dbReference type="RefSeq" id="XP_027206113.1"/>
    </source>
</evidence>
<feature type="transmembrane region" description="Helical" evidence="3">
    <location>
        <begin position="7"/>
        <end position="24"/>
    </location>
</feature>
<keyword evidence="3" id="KW-0812">Transmembrane</keyword>
<dbReference type="GO" id="GO:0032222">
    <property type="term" value="P:regulation of synaptic transmission, cholinergic"/>
    <property type="evidence" value="ECO:0007669"/>
    <property type="project" value="InterPro"/>
</dbReference>
<dbReference type="GO" id="GO:0030431">
    <property type="term" value="P:sleep"/>
    <property type="evidence" value="ECO:0007669"/>
    <property type="project" value="InterPro"/>
</dbReference>
<dbReference type="KEGG" id="dpte:113799647"/>
<dbReference type="RefSeq" id="XP_027206113.1">
    <property type="nucleotide sequence ID" value="XM_027350312.1"/>
</dbReference>
<dbReference type="Proteomes" id="UP000515146">
    <property type="component" value="Unplaced"/>
</dbReference>
<keyword evidence="4" id="KW-1185">Reference proteome</keyword>
<evidence type="ECO:0000313" key="4">
    <source>
        <dbReference type="Proteomes" id="UP000515146"/>
    </source>
</evidence>